<evidence type="ECO:0000256" key="2">
    <source>
        <dbReference type="ARBA" id="ARBA00022741"/>
    </source>
</evidence>
<keyword evidence="3" id="KW-0067">ATP-binding</keyword>
<dbReference type="InterPro" id="IPR003593">
    <property type="entry name" value="AAA+_ATPase"/>
</dbReference>
<dbReference type="Gene3D" id="3.40.50.300">
    <property type="entry name" value="P-loop containing nucleotide triphosphate hydrolases"/>
    <property type="match status" value="1"/>
</dbReference>
<sequence>MLVQNNLITDDQLGDALASQKQSGKKLGRALIDLGMVEEDALLNLLSQQLDVPFIQLRNFDFKPEITQRLPESYARRFRAVVLTEENGALVVGMADPTDIFGFDELSRILQQPLALAVVRENELLEALDMLYRRTSEIASFAEELSDELGDQSIEVDLLEATGAEDAPVVKLLQSIFEDAVQVNASDIHIEPDENVLRIRQRVDGVLQEHVMNEKRIASAVVLRLKLMSGLNISEKRLPQDGRFHINIKNRPIDVRISTLPAQHGESVVMRLLDQSQGMADLNNVGMPEHILARFRQQIKRPHGLILVTGPTGSGKTTSLYGALQELNSAEKKIITVEDPVEYTLPRITQVQVHDKIGFDFGAVLRSSLRQDPDILLVGEIRDQETAEIAVRASLTGHLVLSTLHTNDAITSAMRLIDVGLEGYLVASALRAVVAQRLVRRICNSCKETYQPDEQENIWLRSINPGVDLATLTFLRGRGCSHCNNTGYRGRIGIFEFLEIDNALADTLRSADPLAFGRAARQQQGFKTLSQCALDYAAEGITTLDEVFRVSEQLAEESLESLVSEGA</sequence>
<dbReference type="InterPro" id="IPR027417">
    <property type="entry name" value="P-loop_NTPase"/>
</dbReference>
<proteinExistence type="inferred from homology"/>
<protein>
    <submittedName>
        <fullName evidence="5">MSHA biogenesis protein MshE</fullName>
    </submittedName>
</protein>
<evidence type="ECO:0000256" key="1">
    <source>
        <dbReference type="ARBA" id="ARBA00006611"/>
    </source>
</evidence>
<dbReference type="KEGG" id="osg:BST96_05330"/>
<dbReference type="EMBL" id="CP019343">
    <property type="protein sequence ID" value="ARN76306.1"/>
    <property type="molecule type" value="Genomic_DNA"/>
</dbReference>
<dbReference type="Gene3D" id="3.30.300.160">
    <property type="entry name" value="Type II secretion system, protein E, N-terminal domain"/>
    <property type="match status" value="1"/>
</dbReference>
<dbReference type="FunFam" id="3.30.450.90:FF:000001">
    <property type="entry name" value="Type II secretion system ATPase GspE"/>
    <property type="match status" value="1"/>
</dbReference>
<dbReference type="Pfam" id="PF05157">
    <property type="entry name" value="MshEN"/>
    <property type="match status" value="1"/>
</dbReference>
<comment type="similarity">
    <text evidence="1">Belongs to the GSP E family.</text>
</comment>
<dbReference type="InterPro" id="IPR001482">
    <property type="entry name" value="T2SS/T4SS_dom"/>
</dbReference>
<name>A0A1X9NFL2_9GAMM</name>
<gene>
    <name evidence="5" type="ORF">BST96_05330</name>
</gene>
<evidence type="ECO:0000259" key="4">
    <source>
        <dbReference type="PROSITE" id="PS00662"/>
    </source>
</evidence>
<feature type="domain" description="Bacterial type II secretion system protein E" evidence="4">
    <location>
        <begin position="369"/>
        <end position="383"/>
    </location>
</feature>
<evidence type="ECO:0000313" key="6">
    <source>
        <dbReference type="Proteomes" id="UP000193450"/>
    </source>
</evidence>
<keyword evidence="2" id="KW-0547">Nucleotide-binding</keyword>
<dbReference type="GO" id="GO:0005886">
    <property type="term" value="C:plasma membrane"/>
    <property type="evidence" value="ECO:0007669"/>
    <property type="project" value="TreeGrafter"/>
</dbReference>
<dbReference type="FunFam" id="3.40.50.300:FF:000398">
    <property type="entry name" value="Type IV pilus assembly ATPase PilB"/>
    <property type="match status" value="1"/>
</dbReference>
<dbReference type="SUPFAM" id="SSF52540">
    <property type="entry name" value="P-loop containing nucleoside triphosphate hydrolases"/>
    <property type="match status" value="1"/>
</dbReference>
<organism evidence="5 6">
    <name type="scientific">Oceanicoccus sagamiensis</name>
    <dbReference type="NCBI Taxonomy" id="716816"/>
    <lineage>
        <taxon>Bacteria</taxon>
        <taxon>Pseudomonadati</taxon>
        <taxon>Pseudomonadota</taxon>
        <taxon>Gammaproteobacteria</taxon>
        <taxon>Cellvibrionales</taxon>
        <taxon>Spongiibacteraceae</taxon>
        <taxon>Oceanicoccus</taxon>
    </lineage>
</organism>
<dbReference type="SMART" id="SM00382">
    <property type="entry name" value="AAA"/>
    <property type="match status" value="1"/>
</dbReference>
<dbReference type="Pfam" id="PF00437">
    <property type="entry name" value="T2SSE"/>
    <property type="match status" value="1"/>
</dbReference>
<dbReference type="SUPFAM" id="SSF160246">
    <property type="entry name" value="EspE N-terminal domain-like"/>
    <property type="match status" value="1"/>
</dbReference>
<dbReference type="OrthoDB" id="9804785at2"/>
<dbReference type="STRING" id="716816.BST96_05330"/>
<dbReference type="GO" id="GO:0005524">
    <property type="term" value="F:ATP binding"/>
    <property type="evidence" value="ECO:0007669"/>
    <property type="project" value="UniProtKB-KW"/>
</dbReference>
<evidence type="ECO:0000256" key="3">
    <source>
        <dbReference type="ARBA" id="ARBA00022840"/>
    </source>
</evidence>
<evidence type="ECO:0000313" key="5">
    <source>
        <dbReference type="EMBL" id="ARN76306.1"/>
    </source>
</evidence>
<dbReference type="AlphaFoldDB" id="A0A1X9NFL2"/>
<keyword evidence="6" id="KW-1185">Reference proteome</keyword>
<dbReference type="Gene3D" id="3.30.450.90">
    <property type="match status" value="1"/>
</dbReference>
<dbReference type="CDD" id="cd01129">
    <property type="entry name" value="PulE-GspE-like"/>
    <property type="match status" value="1"/>
</dbReference>
<dbReference type="Proteomes" id="UP000193450">
    <property type="component" value="Chromosome"/>
</dbReference>
<dbReference type="InterPro" id="IPR037257">
    <property type="entry name" value="T2SS_E_N_sf"/>
</dbReference>
<accession>A0A1X9NFL2</accession>
<reference evidence="5 6" key="1">
    <citation type="submission" date="2016-11" db="EMBL/GenBank/DDBJ databases">
        <title>Trade-off between light-utilization and light-protection in marine flavobacteria.</title>
        <authorList>
            <person name="Kumagai Y."/>
        </authorList>
    </citation>
    <scope>NUCLEOTIDE SEQUENCE [LARGE SCALE GENOMIC DNA]</scope>
    <source>
        <strain evidence="5 6">NBRC 107125</strain>
    </source>
</reference>
<dbReference type="InterPro" id="IPR007831">
    <property type="entry name" value="T2SS_GspE_N"/>
</dbReference>
<dbReference type="GO" id="GO:0016887">
    <property type="term" value="F:ATP hydrolysis activity"/>
    <property type="evidence" value="ECO:0007669"/>
    <property type="project" value="TreeGrafter"/>
</dbReference>
<dbReference type="PROSITE" id="PS00662">
    <property type="entry name" value="T2SP_E"/>
    <property type="match status" value="1"/>
</dbReference>
<dbReference type="PANTHER" id="PTHR30258:SF29">
    <property type="entry name" value="MSHA PILUS ASSEMBLY ATPASE MSHE"/>
    <property type="match status" value="1"/>
</dbReference>
<dbReference type="PANTHER" id="PTHR30258">
    <property type="entry name" value="TYPE II SECRETION SYSTEM PROTEIN GSPE-RELATED"/>
    <property type="match status" value="1"/>
</dbReference>